<gene>
    <name evidence="2" type="ORF">NDU88_003055</name>
</gene>
<organism evidence="2 3">
    <name type="scientific">Pleurodeles waltl</name>
    <name type="common">Iberian ribbed newt</name>
    <dbReference type="NCBI Taxonomy" id="8319"/>
    <lineage>
        <taxon>Eukaryota</taxon>
        <taxon>Metazoa</taxon>
        <taxon>Chordata</taxon>
        <taxon>Craniata</taxon>
        <taxon>Vertebrata</taxon>
        <taxon>Euteleostomi</taxon>
        <taxon>Amphibia</taxon>
        <taxon>Batrachia</taxon>
        <taxon>Caudata</taxon>
        <taxon>Salamandroidea</taxon>
        <taxon>Salamandridae</taxon>
        <taxon>Pleurodelinae</taxon>
        <taxon>Pleurodeles</taxon>
    </lineage>
</organism>
<evidence type="ECO:0000313" key="3">
    <source>
        <dbReference type="Proteomes" id="UP001066276"/>
    </source>
</evidence>
<proteinExistence type="predicted"/>
<comment type="caution">
    <text evidence="2">The sequence shown here is derived from an EMBL/GenBank/DDBJ whole genome shotgun (WGS) entry which is preliminary data.</text>
</comment>
<name>A0AAV7QEP4_PLEWA</name>
<dbReference type="EMBL" id="JANPWB010000010">
    <property type="protein sequence ID" value="KAJ1136640.1"/>
    <property type="molecule type" value="Genomic_DNA"/>
</dbReference>
<reference evidence="2" key="1">
    <citation type="journal article" date="2022" name="bioRxiv">
        <title>Sequencing and chromosome-scale assembly of the giantPleurodeles waltlgenome.</title>
        <authorList>
            <person name="Brown T."/>
            <person name="Elewa A."/>
            <person name="Iarovenko S."/>
            <person name="Subramanian E."/>
            <person name="Araus A.J."/>
            <person name="Petzold A."/>
            <person name="Susuki M."/>
            <person name="Suzuki K.-i.T."/>
            <person name="Hayashi T."/>
            <person name="Toyoda A."/>
            <person name="Oliveira C."/>
            <person name="Osipova E."/>
            <person name="Leigh N.D."/>
            <person name="Simon A."/>
            <person name="Yun M.H."/>
        </authorList>
    </citation>
    <scope>NUCLEOTIDE SEQUENCE</scope>
    <source>
        <strain evidence="2">20211129_DDA</strain>
        <tissue evidence="2">Liver</tissue>
    </source>
</reference>
<protein>
    <submittedName>
        <fullName evidence="2">Uncharacterized protein</fullName>
    </submittedName>
</protein>
<accession>A0AAV7QEP4</accession>
<evidence type="ECO:0000256" key="1">
    <source>
        <dbReference type="SAM" id="MobiDB-lite"/>
    </source>
</evidence>
<keyword evidence="3" id="KW-1185">Reference proteome</keyword>
<dbReference type="Proteomes" id="UP001066276">
    <property type="component" value="Chromosome 6"/>
</dbReference>
<dbReference type="AlphaFoldDB" id="A0AAV7QEP4"/>
<feature type="compositionally biased region" description="Basic and acidic residues" evidence="1">
    <location>
        <begin position="76"/>
        <end position="102"/>
    </location>
</feature>
<sequence>MKSCPGGTAARTDEQEVTSEPDIRVSKTQIWREEERKVCVSDRPEEDLWTEMEERVTPGIEGGTGIWESDECETTNEDRRNPETEEQLRTDPKISIETPRRN</sequence>
<feature type="region of interest" description="Disordered" evidence="1">
    <location>
        <begin position="1"/>
        <end position="26"/>
    </location>
</feature>
<feature type="region of interest" description="Disordered" evidence="1">
    <location>
        <begin position="59"/>
        <end position="102"/>
    </location>
</feature>
<evidence type="ECO:0000313" key="2">
    <source>
        <dbReference type="EMBL" id="KAJ1136640.1"/>
    </source>
</evidence>